<dbReference type="InterPro" id="IPR036465">
    <property type="entry name" value="vWFA_dom_sf"/>
</dbReference>
<dbReference type="Proteomes" id="UP001345013">
    <property type="component" value="Unassembled WGS sequence"/>
</dbReference>
<sequence>MFGRRYDTPPRPFCGCWFSLPDSSLKRYLPQVELTSHTTILATTSRTVLHQTFVNPLNEALKEVSYTFPLYDGVSVAGFRCTIAGRAIVGVVKERNQARADYQEAISKGQTAGLLEQNVDAADVFTTLIGNVPRGEKLQVEITYLGELKNDAETNGARFTIPTQIAPRYGAMSASTSTSTGLTASDGAGMKITVDVSLEQGVSIRGIQSPSHPIAVTMGRTSTMTEDDDNFENNLRSSTLTLGSTELDKDFVVVVLAKGQDTPRALLETHPTFPNQRALMTTLVPKFNIPSGHPEIVFLVDRSGSIGGKMHLVIEALKVFLKSLPVSVKFNICSFGSSYSFLFEKSKTYDAISLQMALDHLNPSTFSSNYGGTEMLQPVKAVLQLRYEDLPLEVMLLTDGEIWNQDALFSVVNEASTQNARFFTLGIGSSASSSLVEGIARAGRGFSQWVNDGERIDKRLVRMLKGALTPHIKYRLEVKYAAPLDADEDDFEIVESFEKSMQLVTKEDPDSPTRTEAGHAKQEKKKISLFDTEAKDEPPNPAAGRYDHLPPIAIPNVLQVPHQLPALYPHSRSTVYLLLGPDGPNSVPISVTLRGTSDDGDLELEIPVQDVGRGSTIHQLAAKKAMQDLEEGRGWLTEAHTTGGRTVKSQHKGTWDLIVEREAVRLGITFQVGGKFCSFIAIDESEEDRDILTKSPLRQHQESPMLQEQQNKGQEVFSSRLYRQVAPQQRQLRSAAPHHFASHAGQPLLFTPGGNPSGPGVGMIPQDTGGPTKRMMSSSNSARASAFLFDLNSASTAQQAQMLQQSGGGALFGNSAGGFGSVISPALPLKRVKRYHKRSAIPKTPAAAPQMQMCSYNPEEKDDDLIDYSDEEVGTKSIGFAQGFDFDTFLNRSAHNSSAISSDQAVGIAKVNALAPLEKMQKLIDLQSFAGSWAMTQGLLAIISHDATIPFNSAADAERAVGDQVASMSHDVIATVLAITWLHFVMDEESDVWDMVVEKAKCWLEGKMDGREAIGRSIEDFKWSWKI</sequence>
<dbReference type="SMART" id="SM00327">
    <property type="entry name" value="VWA"/>
    <property type="match status" value="1"/>
</dbReference>
<name>A0ABR0KL67_9EURO</name>
<dbReference type="Pfam" id="PF13768">
    <property type="entry name" value="VWA_3"/>
    <property type="match status" value="1"/>
</dbReference>
<feature type="region of interest" description="Disordered" evidence="1">
    <location>
        <begin position="502"/>
        <end position="546"/>
    </location>
</feature>
<dbReference type="EMBL" id="JAVRRG010000009">
    <property type="protein sequence ID" value="KAK5099637.1"/>
    <property type="molecule type" value="Genomic_DNA"/>
</dbReference>
<gene>
    <name evidence="4" type="ORF">LTR24_001296</name>
</gene>
<evidence type="ECO:0000313" key="5">
    <source>
        <dbReference type="Proteomes" id="UP001345013"/>
    </source>
</evidence>
<keyword evidence="5" id="KW-1185">Reference proteome</keyword>
<evidence type="ECO:0000313" key="4">
    <source>
        <dbReference type="EMBL" id="KAK5099637.1"/>
    </source>
</evidence>
<dbReference type="PROSITE" id="PS50234">
    <property type="entry name" value="VWFA"/>
    <property type="match status" value="1"/>
</dbReference>
<dbReference type="SUPFAM" id="SSF53300">
    <property type="entry name" value="vWA-like"/>
    <property type="match status" value="1"/>
</dbReference>
<evidence type="ECO:0008006" key="6">
    <source>
        <dbReference type="Google" id="ProtNLM"/>
    </source>
</evidence>
<evidence type="ECO:0000256" key="1">
    <source>
        <dbReference type="SAM" id="MobiDB-lite"/>
    </source>
</evidence>
<dbReference type="SMART" id="SM00609">
    <property type="entry name" value="VIT"/>
    <property type="match status" value="1"/>
</dbReference>
<dbReference type="Gene3D" id="3.40.50.410">
    <property type="entry name" value="von Willebrand factor, type A domain"/>
    <property type="match status" value="1"/>
</dbReference>
<feature type="domain" description="VIT" evidence="3">
    <location>
        <begin position="15"/>
        <end position="146"/>
    </location>
</feature>
<dbReference type="PROSITE" id="PS51468">
    <property type="entry name" value="VIT"/>
    <property type="match status" value="1"/>
</dbReference>
<dbReference type="Pfam" id="PF08487">
    <property type="entry name" value="VIT"/>
    <property type="match status" value="1"/>
</dbReference>
<dbReference type="InterPro" id="IPR002035">
    <property type="entry name" value="VWF_A"/>
</dbReference>
<reference evidence="4 5" key="1">
    <citation type="submission" date="2023-08" db="EMBL/GenBank/DDBJ databases">
        <title>Black Yeasts Isolated from many extreme environments.</title>
        <authorList>
            <person name="Coleine C."/>
            <person name="Stajich J.E."/>
            <person name="Selbmann L."/>
        </authorList>
    </citation>
    <scope>NUCLEOTIDE SEQUENCE [LARGE SCALE GENOMIC DNA]</scope>
    <source>
        <strain evidence="4 5">CCFEE 5885</strain>
    </source>
</reference>
<evidence type="ECO:0000259" key="3">
    <source>
        <dbReference type="PROSITE" id="PS51468"/>
    </source>
</evidence>
<comment type="caution">
    <text evidence="4">The sequence shown here is derived from an EMBL/GenBank/DDBJ whole genome shotgun (WGS) entry which is preliminary data.</text>
</comment>
<organism evidence="4 5">
    <name type="scientific">Lithohypha guttulata</name>
    <dbReference type="NCBI Taxonomy" id="1690604"/>
    <lineage>
        <taxon>Eukaryota</taxon>
        <taxon>Fungi</taxon>
        <taxon>Dikarya</taxon>
        <taxon>Ascomycota</taxon>
        <taxon>Pezizomycotina</taxon>
        <taxon>Eurotiomycetes</taxon>
        <taxon>Chaetothyriomycetidae</taxon>
        <taxon>Chaetothyriales</taxon>
        <taxon>Trichomeriaceae</taxon>
        <taxon>Lithohypha</taxon>
    </lineage>
</organism>
<protein>
    <recommendedName>
        <fullName evidence="6">VIT-domain-containing protein</fullName>
    </recommendedName>
</protein>
<dbReference type="PANTHER" id="PTHR45737">
    <property type="entry name" value="VON WILLEBRAND FACTOR A DOMAIN-CONTAINING PROTEIN 5A"/>
    <property type="match status" value="1"/>
</dbReference>
<evidence type="ECO:0000259" key="2">
    <source>
        <dbReference type="PROSITE" id="PS50234"/>
    </source>
</evidence>
<accession>A0ABR0KL67</accession>
<dbReference type="PANTHER" id="PTHR45737:SF6">
    <property type="entry name" value="VON WILLEBRAND FACTOR A DOMAIN-CONTAINING PROTEIN 5A"/>
    <property type="match status" value="1"/>
</dbReference>
<dbReference type="InterPro" id="IPR013694">
    <property type="entry name" value="VIT"/>
</dbReference>
<proteinExistence type="predicted"/>
<feature type="domain" description="VWFA" evidence="2">
    <location>
        <begin position="295"/>
        <end position="464"/>
    </location>
</feature>
<feature type="compositionally biased region" description="Basic and acidic residues" evidence="1">
    <location>
        <begin position="505"/>
        <end position="538"/>
    </location>
</feature>